<dbReference type="GO" id="GO:0042274">
    <property type="term" value="P:ribosomal small subunit biogenesis"/>
    <property type="evidence" value="ECO:0007669"/>
    <property type="project" value="UniProtKB-UniRule"/>
</dbReference>
<evidence type="ECO:0000256" key="2">
    <source>
        <dbReference type="ARBA" id="ARBA00023134"/>
    </source>
</evidence>
<comment type="similarity">
    <text evidence="3">Belongs to the TRAFAC class YlqF/YawG GTPase family. RsgA subfamily.</text>
</comment>
<evidence type="ECO:0000313" key="7">
    <source>
        <dbReference type="Proteomes" id="UP000250918"/>
    </source>
</evidence>
<dbReference type="NCBIfam" id="TIGR00157">
    <property type="entry name" value="ribosome small subunit-dependent GTPase A"/>
    <property type="match status" value="1"/>
</dbReference>
<dbReference type="AlphaFoldDB" id="A0A855WTT2"/>
<dbReference type="InterPro" id="IPR004881">
    <property type="entry name" value="Ribosome_biogen_GTPase_RsgA"/>
</dbReference>
<keyword evidence="3" id="KW-0690">Ribosome biogenesis</keyword>
<feature type="binding site" evidence="3">
    <location>
        <position position="247"/>
    </location>
    <ligand>
        <name>Zn(2+)</name>
        <dbReference type="ChEBI" id="CHEBI:29105"/>
    </ligand>
</feature>
<evidence type="ECO:0000259" key="5">
    <source>
        <dbReference type="PROSITE" id="PS51721"/>
    </source>
</evidence>
<dbReference type="SUPFAM" id="SSF52540">
    <property type="entry name" value="P-loop containing nucleoside triphosphate hydrolases"/>
    <property type="match status" value="1"/>
</dbReference>
<dbReference type="PANTHER" id="PTHR32120">
    <property type="entry name" value="SMALL RIBOSOMAL SUBUNIT BIOGENESIS GTPASE RSGA"/>
    <property type="match status" value="1"/>
</dbReference>
<keyword evidence="2 3" id="KW-0342">GTP-binding</keyword>
<evidence type="ECO:0000256" key="3">
    <source>
        <dbReference type="HAMAP-Rule" id="MF_01820"/>
    </source>
</evidence>
<dbReference type="CDD" id="cd01854">
    <property type="entry name" value="YjeQ_EngC"/>
    <property type="match status" value="1"/>
</dbReference>
<dbReference type="InterPro" id="IPR010914">
    <property type="entry name" value="RsgA_GTPase_dom"/>
</dbReference>
<dbReference type="HAMAP" id="MF_01820">
    <property type="entry name" value="GTPase_RsgA"/>
    <property type="match status" value="1"/>
</dbReference>
<dbReference type="Gene3D" id="3.40.50.300">
    <property type="entry name" value="P-loop containing nucleotide triphosphate hydrolases"/>
    <property type="match status" value="1"/>
</dbReference>
<accession>A0A855WTT2</accession>
<feature type="binding site" evidence="3">
    <location>
        <position position="254"/>
    </location>
    <ligand>
        <name>Zn(2+)</name>
        <dbReference type="ChEBI" id="CHEBI:29105"/>
    </ligand>
</feature>
<dbReference type="GO" id="GO:0003924">
    <property type="term" value="F:GTPase activity"/>
    <property type="evidence" value="ECO:0007669"/>
    <property type="project" value="UniProtKB-UniRule"/>
</dbReference>
<dbReference type="EC" id="3.6.1.-" evidence="3"/>
<dbReference type="InterPro" id="IPR027417">
    <property type="entry name" value="P-loop_NTPase"/>
</dbReference>
<organism evidence="6 7">
    <name type="scientific">candidate division GN15 bacterium</name>
    <dbReference type="NCBI Taxonomy" id="2072418"/>
    <lineage>
        <taxon>Bacteria</taxon>
        <taxon>candidate division GN15</taxon>
    </lineage>
</organism>
<feature type="domain" description="EngC GTPase" evidence="4">
    <location>
        <begin position="74"/>
        <end position="221"/>
    </location>
</feature>
<comment type="subcellular location">
    <subcellularLocation>
        <location evidence="3">Cytoplasm</location>
    </subcellularLocation>
</comment>
<feature type="binding site" evidence="3">
    <location>
        <begin position="165"/>
        <end position="173"/>
    </location>
    <ligand>
        <name>GTP</name>
        <dbReference type="ChEBI" id="CHEBI:37565"/>
    </ligand>
</feature>
<protein>
    <recommendedName>
        <fullName evidence="3">Small ribosomal subunit biogenesis GTPase RsgA</fullName>
        <ecNumber evidence="3">3.6.1.-</ecNumber>
    </recommendedName>
</protein>
<proteinExistence type="inferred from homology"/>
<dbReference type="PROSITE" id="PS50936">
    <property type="entry name" value="ENGC_GTPASE"/>
    <property type="match status" value="1"/>
</dbReference>
<dbReference type="Gene3D" id="1.10.40.50">
    <property type="entry name" value="Probable gtpase engc, domain 3"/>
    <property type="match status" value="1"/>
</dbReference>
<keyword evidence="3" id="KW-0699">rRNA-binding</keyword>
<comment type="cofactor">
    <cofactor evidence="3">
        <name>Zn(2+)</name>
        <dbReference type="ChEBI" id="CHEBI:29105"/>
    </cofactor>
    <text evidence="3">Binds 1 zinc ion per subunit.</text>
</comment>
<keyword evidence="3" id="KW-0862">Zinc</keyword>
<dbReference type="GO" id="GO:0005525">
    <property type="term" value="F:GTP binding"/>
    <property type="evidence" value="ECO:0007669"/>
    <property type="project" value="UniProtKB-UniRule"/>
</dbReference>
<dbReference type="InterPro" id="IPR030378">
    <property type="entry name" value="G_CP_dom"/>
</dbReference>
<sequence>MFDVLASDHRRLRCELRQKVKFATSGVSPVTVGDDVMVTPIDETVGAIDKVLPRRTAFFRPAKLRESERQVIAANLDRLAVVGSVVSPPLKTGLIDRVVIAAQLGQLTPIIVINKVDLGSNGELAEVVRTYTSLGFPTLLVSAITGEGLELLREHLKDHRTIFAGHSGVGKSTLLNVLIPGLKQATSEVSSHSGRGKHRTTTIELFELPHGGLVVDSPGLKVMGLWELERDDVADYYPDFRLHAVDCRFQPCSHSHEPGCAVKIAVQEGKVSRFRHENYLAIRESLEIDL</sequence>
<keyword evidence="3" id="KW-0694">RNA-binding</keyword>
<feature type="binding site" evidence="3">
    <location>
        <position position="252"/>
    </location>
    <ligand>
        <name>Zn(2+)</name>
        <dbReference type="ChEBI" id="CHEBI:29105"/>
    </ligand>
</feature>
<evidence type="ECO:0000259" key="4">
    <source>
        <dbReference type="PROSITE" id="PS50936"/>
    </source>
</evidence>
<keyword evidence="3" id="KW-0479">Metal-binding</keyword>
<dbReference type="InterPro" id="IPR012340">
    <property type="entry name" value="NA-bd_OB-fold"/>
</dbReference>
<feature type="binding site" evidence="3">
    <location>
        <begin position="114"/>
        <end position="117"/>
    </location>
    <ligand>
        <name>GTP</name>
        <dbReference type="ChEBI" id="CHEBI:37565"/>
    </ligand>
</feature>
<feature type="binding site" evidence="3">
    <location>
        <position position="260"/>
    </location>
    <ligand>
        <name>Zn(2+)</name>
        <dbReference type="ChEBI" id="CHEBI:29105"/>
    </ligand>
</feature>
<keyword evidence="1 3" id="KW-0547">Nucleotide-binding</keyword>
<comment type="subunit">
    <text evidence="3">Monomer. Associates with 30S ribosomal subunit, binds 16S rRNA.</text>
</comment>
<name>A0A855WTT2_9BACT</name>
<keyword evidence="3" id="KW-0963">Cytoplasm</keyword>
<feature type="domain" description="CP-type G" evidence="5">
    <location>
        <begin position="65"/>
        <end position="223"/>
    </location>
</feature>
<reference evidence="6 7" key="1">
    <citation type="journal article" date="2018" name="ISME J.">
        <title>A methanotrophic archaeon couples anaerobic oxidation of methane to Fe(III) reduction.</title>
        <authorList>
            <person name="Cai C."/>
            <person name="Leu A.O."/>
            <person name="Xie G.J."/>
            <person name="Guo J."/>
            <person name="Feng Y."/>
            <person name="Zhao J.X."/>
            <person name="Tyson G.W."/>
            <person name="Yuan Z."/>
            <person name="Hu S."/>
        </authorList>
    </citation>
    <scope>NUCLEOTIDE SEQUENCE [LARGE SCALE GENOMIC DNA]</scope>
    <source>
        <strain evidence="6">FeB_12</strain>
    </source>
</reference>
<dbReference type="GO" id="GO:0019843">
    <property type="term" value="F:rRNA binding"/>
    <property type="evidence" value="ECO:0007669"/>
    <property type="project" value="UniProtKB-KW"/>
</dbReference>
<dbReference type="EMBL" id="PQAP01000221">
    <property type="protein sequence ID" value="PWB67997.1"/>
    <property type="molecule type" value="Genomic_DNA"/>
</dbReference>
<dbReference type="Gene3D" id="2.40.50.140">
    <property type="entry name" value="Nucleic acid-binding proteins"/>
    <property type="match status" value="1"/>
</dbReference>
<dbReference type="GO" id="GO:0005737">
    <property type="term" value="C:cytoplasm"/>
    <property type="evidence" value="ECO:0007669"/>
    <property type="project" value="UniProtKB-SubCell"/>
</dbReference>
<dbReference type="PANTHER" id="PTHR32120:SF11">
    <property type="entry name" value="SMALL RIBOSOMAL SUBUNIT BIOGENESIS GTPASE RSGA 1, MITOCHONDRIAL-RELATED"/>
    <property type="match status" value="1"/>
</dbReference>
<dbReference type="Pfam" id="PF03193">
    <property type="entry name" value="RsgA_GTPase"/>
    <property type="match status" value="1"/>
</dbReference>
<gene>
    <name evidence="3 6" type="primary">rsgA</name>
    <name evidence="6" type="ORF">C3F09_12525</name>
</gene>
<evidence type="ECO:0000256" key="1">
    <source>
        <dbReference type="ARBA" id="ARBA00022741"/>
    </source>
</evidence>
<dbReference type="Proteomes" id="UP000250918">
    <property type="component" value="Unassembled WGS sequence"/>
</dbReference>
<keyword evidence="3" id="KW-0378">Hydrolase</keyword>
<evidence type="ECO:0000313" key="6">
    <source>
        <dbReference type="EMBL" id="PWB67997.1"/>
    </source>
</evidence>
<dbReference type="PROSITE" id="PS51721">
    <property type="entry name" value="G_CP"/>
    <property type="match status" value="1"/>
</dbReference>
<comment type="function">
    <text evidence="3">One of several proteins that assist in the late maturation steps of the functional core of the 30S ribosomal subunit. Helps release RbfA from mature subunits. May play a role in the assembly of ribosomal proteins into the subunit. Circularly permuted GTPase that catalyzes slow GTP hydrolysis, GTPase activity is stimulated by the 30S ribosomal subunit.</text>
</comment>
<dbReference type="GO" id="GO:0046872">
    <property type="term" value="F:metal ion binding"/>
    <property type="evidence" value="ECO:0007669"/>
    <property type="project" value="UniProtKB-KW"/>
</dbReference>
<comment type="caution">
    <text evidence="6">The sequence shown here is derived from an EMBL/GenBank/DDBJ whole genome shotgun (WGS) entry which is preliminary data.</text>
</comment>